<accession>A0A3G6JFM0</accession>
<protein>
    <submittedName>
        <fullName evidence="2">Serine/threonine protein phosphatase</fullName>
    </submittedName>
</protein>
<organism evidence="2">
    <name type="scientific">Lactobacillus delbrueckii subsp. lactis</name>
    <dbReference type="NCBI Taxonomy" id="29397"/>
    <lineage>
        <taxon>Bacteria</taxon>
        <taxon>Bacillati</taxon>
        <taxon>Bacillota</taxon>
        <taxon>Bacilli</taxon>
        <taxon>Lactobacillales</taxon>
        <taxon>Lactobacillaceae</taxon>
        <taxon>Lactobacillus</taxon>
    </lineage>
</organism>
<dbReference type="SUPFAM" id="SSF56300">
    <property type="entry name" value="Metallo-dependent phosphatases"/>
    <property type="match status" value="1"/>
</dbReference>
<name>A0A3G6JFM0_LACDL</name>
<dbReference type="GO" id="GO:0016787">
    <property type="term" value="F:hydrolase activity"/>
    <property type="evidence" value="ECO:0007669"/>
    <property type="project" value="InterPro"/>
</dbReference>
<feature type="domain" description="Calcineurin-like phosphoesterase" evidence="1">
    <location>
        <begin position="133"/>
        <end position="392"/>
    </location>
</feature>
<dbReference type="EMBL" id="CP031023">
    <property type="protein sequence ID" value="AZA16857.1"/>
    <property type="molecule type" value="Genomic_DNA"/>
</dbReference>
<evidence type="ECO:0000259" key="1">
    <source>
        <dbReference type="Pfam" id="PF00149"/>
    </source>
</evidence>
<reference evidence="2" key="1">
    <citation type="submission" date="2018-07" db="EMBL/GenBank/DDBJ databases">
        <authorList>
            <person name="Somerville V."/>
        </authorList>
    </citation>
    <scope>NUCLEOTIDE SEQUENCE</scope>
    <source>
        <strain evidence="2">NWC_2_2</strain>
    </source>
</reference>
<dbReference type="InterPro" id="IPR029052">
    <property type="entry name" value="Metallo-depent_PP-like"/>
</dbReference>
<dbReference type="Gene3D" id="3.60.21.10">
    <property type="match status" value="1"/>
</dbReference>
<proteinExistence type="predicted"/>
<sequence length="466" mass="54089">MDLFKYTKRIIDKVVGASKLHAVQKNAGELLDPMQKYLTVGEYHVDARDATPDGRPFTLTVYQDDQGILHQALSPESTDSLAAEYDRKFVPELNRFKAFRSRKTGRRYVVEDYLARFVSDVKKEIREGDDSVNIGVITDTHFKNVDSLDFYGWNGLMHVKEFSYLDQLDILDLKCHLGDWIDGSDAGLISESELMKLRDSFKSSKVPYLMIKGNHDENDKFDEHHDLKASFPEREFEKIMWPEMYRQRELGYVSRQHGVAWFDQGHVRVISLNTSDIPYILDEKGQKKYDAKLTLGVREDQVQELIEILQQSSGKQVILLSHANPINRKGGNALKYNGRSLHELLVAFNQKKKGRMHSSKDVLAEFRLSNDFDFTEVKDARIIAYFCGHRHVEDQYRINGIQYVLFNCSALMGPNHQLTNKYNKNLNRKMDHQNEFAGYVVNVDLLRRRIKVFGYGAVTRRRIFFI</sequence>
<dbReference type="Pfam" id="PF00149">
    <property type="entry name" value="Metallophos"/>
    <property type="match status" value="1"/>
</dbReference>
<dbReference type="InterPro" id="IPR004843">
    <property type="entry name" value="Calcineurin-like_PHP"/>
</dbReference>
<dbReference type="AlphaFoldDB" id="A0A3G6JFM0"/>
<evidence type="ECO:0000313" key="2">
    <source>
        <dbReference type="EMBL" id="AZA16857.1"/>
    </source>
</evidence>
<gene>
    <name evidence="2" type="ORF">DQL93_10580</name>
</gene>